<dbReference type="EMBL" id="CP000544">
    <property type="protein sequence ID" value="ABM62145.1"/>
    <property type="molecule type" value="Genomic_DNA"/>
</dbReference>
<evidence type="ECO:0000259" key="2">
    <source>
        <dbReference type="Pfam" id="PF03061"/>
    </source>
</evidence>
<organism evidence="3 4">
    <name type="scientific">Halorhodospira halophila (strain DSM 244 / SL1)</name>
    <name type="common">Ectothiorhodospira halophila (strain DSM 244 / SL1)</name>
    <dbReference type="NCBI Taxonomy" id="349124"/>
    <lineage>
        <taxon>Bacteria</taxon>
        <taxon>Pseudomonadati</taxon>
        <taxon>Pseudomonadota</taxon>
        <taxon>Gammaproteobacteria</taxon>
        <taxon>Chromatiales</taxon>
        <taxon>Ectothiorhodospiraceae</taxon>
        <taxon>Halorhodospira</taxon>
    </lineage>
</organism>
<dbReference type="KEGG" id="hha:Hhal_1378"/>
<dbReference type="CDD" id="cd03443">
    <property type="entry name" value="PaaI_thioesterase"/>
    <property type="match status" value="1"/>
</dbReference>
<reference evidence="4" key="1">
    <citation type="submission" date="2006-12" db="EMBL/GenBank/DDBJ databases">
        <title>Complete sequence of Halorhodospira halophila SL1.</title>
        <authorList>
            <consortium name="US DOE Joint Genome Institute"/>
            <person name="Copeland A."/>
            <person name="Lucas S."/>
            <person name="Lapidus A."/>
            <person name="Barry K."/>
            <person name="Detter J.C."/>
            <person name="Glavina del Rio T."/>
            <person name="Hammon N."/>
            <person name="Israni S."/>
            <person name="Dalin E."/>
            <person name="Tice H."/>
            <person name="Pitluck S."/>
            <person name="Saunders E."/>
            <person name="Brettin T."/>
            <person name="Bruce D."/>
            <person name="Han C."/>
            <person name="Tapia R."/>
            <person name="Schmutz J."/>
            <person name="Larimer F."/>
            <person name="Land M."/>
            <person name="Hauser L."/>
            <person name="Kyrpides N."/>
            <person name="Mikhailova N."/>
            <person name="Hoff W."/>
            <person name="Richardson P."/>
        </authorList>
    </citation>
    <scope>NUCLEOTIDE SEQUENCE [LARGE SCALE GENOMIC DNA]</scope>
    <source>
        <strain evidence="4">DSM 244 / SL1</strain>
    </source>
</reference>
<dbReference type="OrthoDB" id="9813158at2"/>
<proteinExistence type="predicted"/>
<dbReference type="Pfam" id="PF03061">
    <property type="entry name" value="4HBT"/>
    <property type="match status" value="1"/>
</dbReference>
<dbReference type="HOGENOM" id="CLU_089876_7_0_6"/>
<dbReference type="PANTHER" id="PTHR43240:SF7">
    <property type="entry name" value="BLR7284 PROTEIN"/>
    <property type="match status" value="1"/>
</dbReference>
<dbReference type="InterPro" id="IPR003736">
    <property type="entry name" value="PAAI_dom"/>
</dbReference>
<feature type="domain" description="Thioesterase" evidence="2">
    <location>
        <begin position="58"/>
        <end position="133"/>
    </location>
</feature>
<dbReference type="RefSeq" id="WP_011814167.1">
    <property type="nucleotide sequence ID" value="NC_008789.1"/>
</dbReference>
<sequence length="152" mass="16400">MTAETDNAAGIGLEHARRLFRGSPHGALIGLELVELGAEYLIARVPYRPELIGNPETGHIHGGVITTLIDQSCGAAVLMATGPEERIVTLDLRVDHLRPAAPGRDVYARCECYRLANEVAFARAVAYEDDPAEPFATSMSAFMRLREGVGRG</sequence>
<evidence type="ECO:0000256" key="1">
    <source>
        <dbReference type="ARBA" id="ARBA00022801"/>
    </source>
</evidence>
<gene>
    <name evidence="3" type="ordered locus">Hhal_1378</name>
</gene>
<dbReference type="InterPro" id="IPR006683">
    <property type="entry name" value="Thioestr_dom"/>
</dbReference>
<dbReference type="SUPFAM" id="SSF54637">
    <property type="entry name" value="Thioesterase/thiol ester dehydrase-isomerase"/>
    <property type="match status" value="1"/>
</dbReference>
<reference evidence="3 4" key="2">
    <citation type="journal article" date="2013" name="Stand. Genomic Sci.">
        <title>Complete genome sequence of Halorhodospira halophila SL1.</title>
        <authorList>
            <person name="Challacombe J.F."/>
            <person name="Majid S."/>
            <person name="Deole R."/>
            <person name="Brettin T.S."/>
            <person name="Bruce D."/>
            <person name="Delano S.F."/>
            <person name="Detter J.C."/>
            <person name="Gleasner C.D."/>
            <person name="Han C.S."/>
            <person name="Misra M."/>
            <person name="Reitenga K.G."/>
            <person name="Mikhailova N."/>
            <person name="Woyke T."/>
            <person name="Pitluck S."/>
            <person name="Nolan M."/>
            <person name="Land M.L."/>
            <person name="Saunders E."/>
            <person name="Tapia R."/>
            <person name="Lapidus A."/>
            <person name="Ivanova N."/>
            <person name="Hoff W.D."/>
        </authorList>
    </citation>
    <scope>NUCLEOTIDE SEQUENCE [LARGE SCALE GENOMIC DNA]</scope>
    <source>
        <strain evidence="4">DSM 244 / SL1</strain>
    </source>
</reference>
<dbReference type="eggNOG" id="COG2050">
    <property type="taxonomic scope" value="Bacteria"/>
</dbReference>
<dbReference type="STRING" id="349124.Hhal_1378"/>
<accession>A1WWT3</accession>
<evidence type="ECO:0000313" key="3">
    <source>
        <dbReference type="EMBL" id="ABM62145.1"/>
    </source>
</evidence>
<dbReference type="AlphaFoldDB" id="A1WWT3"/>
<keyword evidence="1" id="KW-0378">Hydrolase</keyword>
<dbReference type="Gene3D" id="3.10.129.10">
    <property type="entry name" value="Hotdog Thioesterase"/>
    <property type="match status" value="1"/>
</dbReference>
<protein>
    <submittedName>
        <fullName evidence="3">Uncharacterized domain 1</fullName>
    </submittedName>
</protein>
<dbReference type="PANTHER" id="PTHR43240">
    <property type="entry name" value="1,4-DIHYDROXY-2-NAPHTHOYL-COA THIOESTERASE 1"/>
    <property type="match status" value="1"/>
</dbReference>
<keyword evidence="4" id="KW-1185">Reference proteome</keyword>
<dbReference type="InterPro" id="IPR029069">
    <property type="entry name" value="HotDog_dom_sf"/>
</dbReference>
<dbReference type="GO" id="GO:0005829">
    <property type="term" value="C:cytosol"/>
    <property type="evidence" value="ECO:0007669"/>
    <property type="project" value="TreeGrafter"/>
</dbReference>
<dbReference type="Proteomes" id="UP000000647">
    <property type="component" value="Chromosome"/>
</dbReference>
<name>A1WWT3_HALHL</name>
<dbReference type="GO" id="GO:0061522">
    <property type="term" value="F:1,4-dihydroxy-2-naphthoyl-CoA thioesterase activity"/>
    <property type="evidence" value="ECO:0007669"/>
    <property type="project" value="TreeGrafter"/>
</dbReference>
<dbReference type="NCBIfam" id="TIGR00369">
    <property type="entry name" value="unchar_dom_1"/>
    <property type="match status" value="1"/>
</dbReference>
<evidence type="ECO:0000313" key="4">
    <source>
        <dbReference type="Proteomes" id="UP000000647"/>
    </source>
</evidence>